<dbReference type="Proteomes" id="UP000061630">
    <property type="component" value="Chromosome"/>
</dbReference>
<evidence type="ECO:0000313" key="3">
    <source>
        <dbReference type="EMBL" id="AMA75603.1"/>
    </source>
</evidence>
<sequence length="117" mass="12941">MSLDDLLGLLFVLFFIVLPALQGLFRRNPPPDLPFPVEGELEAPPPPPPPPRRPETSLEALQVPPPRPRETGLQEAEPVVPSGEAPERPKGRRLGTRAKDVVQGMIWHEILKKPKGL</sequence>
<dbReference type="EMBL" id="CP014141">
    <property type="protein sequence ID" value="AMA75603.1"/>
    <property type="molecule type" value="Genomic_DNA"/>
</dbReference>
<evidence type="ECO:0000256" key="1">
    <source>
        <dbReference type="SAM" id="MobiDB-lite"/>
    </source>
</evidence>
<keyword evidence="2" id="KW-0812">Transmembrane</keyword>
<gene>
    <name evidence="3" type="ORF">AV541_05515</name>
</gene>
<organism evidence="3 4">
    <name type="scientific">Thermus parvatiensis</name>
    <dbReference type="NCBI Taxonomy" id="456163"/>
    <lineage>
        <taxon>Bacteria</taxon>
        <taxon>Thermotogati</taxon>
        <taxon>Deinococcota</taxon>
        <taxon>Deinococci</taxon>
        <taxon>Thermales</taxon>
        <taxon>Thermaceae</taxon>
        <taxon>Thermus</taxon>
    </lineage>
</organism>
<keyword evidence="2" id="KW-1133">Transmembrane helix</keyword>
<feature type="transmembrane region" description="Helical" evidence="2">
    <location>
        <begin position="6"/>
        <end position="25"/>
    </location>
</feature>
<evidence type="ECO:0000313" key="4">
    <source>
        <dbReference type="Proteomes" id="UP000061630"/>
    </source>
</evidence>
<dbReference type="KEGG" id="tpar:AV541_05515"/>
<proteinExistence type="predicted"/>
<dbReference type="AlphaFoldDB" id="A0A0X8D951"/>
<protein>
    <submittedName>
        <fullName evidence="3">Uncharacterized protein</fullName>
    </submittedName>
</protein>
<feature type="region of interest" description="Disordered" evidence="1">
    <location>
        <begin position="28"/>
        <end position="99"/>
    </location>
</feature>
<dbReference type="RefSeq" id="WP_060384442.1">
    <property type="nucleotide sequence ID" value="NZ_CP014141.1"/>
</dbReference>
<accession>A0A0X8D951</accession>
<keyword evidence="2" id="KW-0472">Membrane</keyword>
<reference evidence="3 4" key="1">
    <citation type="submission" date="2016-01" db="EMBL/GenBank/DDBJ databases">
        <title>Genome sequence of Thermus parvatiensis, a thermophile isolated from a hot water spring.</title>
        <authorList>
            <person name="Tripathi C."/>
            <person name="Lal R."/>
        </authorList>
    </citation>
    <scope>NUCLEOTIDE SEQUENCE [LARGE SCALE GENOMIC DNA]</scope>
    <source>
        <strain evidence="3 4">RL</strain>
    </source>
</reference>
<evidence type="ECO:0000256" key="2">
    <source>
        <dbReference type="SAM" id="Phobius"/>
    </source>
</evidence>
<name>A0A0X8D951_9DEIN</name>